<keyword evidence="4" id="KW-1185">Reference proteome</keyword>
<evidence type="ECO:0000256" key="1">
    <source>
        <dbReference type="ARBA" id="ARBA00005612"/>
    </source>
</evidence>
<sequence length="218" mass="23064">MNKLVSIEQALDGIKDGAVIMVGGFMANGTPEKLVDYLCAKGIKNLTLICNDTGLPGKGTGKMVEKKQFSKIIASHVGLNKETGRQMSAGETEVQLIPQGTLAEQIRCGGYGLGGFLTPTGMGTLIEEGKQKIEVNGKQYLLELPIRADFALLFASKVDKAGNMIYKGSMNNFNNVMASAADVTIVEAGEVVEIGALDPNQVMTPGVFVNYVVDGGKC</sequence>
<dbReference type="EMBL" id="CP050253">
    <property type="protein sequence ID" value="QIQ22045.1"/>
    <property type="molecule type" value="Genomic_DNA"/>
</dbReference>
<dbReference type="InterPro" id="IPR037171">
    <property type="entry name" value="NagB/RpiA_transferase-like"/>
</dbReference>
<evidence type="ECO:0000313" key="3">
    <source>
        <dbReference type="EMBL" id="QIQ22045.1"/>
    </source>
</evidence>
<dbReference type="InterPro" id="IPR004163">
    <property type="entry name" value="CoA_transf_BS"/>
</dbReference>
<dbReference type="SUPFAM" id="SSF100950">
    <property type="entry name" value="NagB/RpiA/CoA transferase-like"/>
    <property type="match status" value="1"/>
</dbReference>
<organism evidence="3 4">
    <name type="scientific">Zophobihabitans entericus</name>
    <dbReference type="NCBI Taxonomy" id="1635327"/>
    <lineage>
        <taxon>Bacteria</taxon>
        <taxon>Pseudomonadati</taxon>
        <taxon>Pseudomonadota</taxon>
        <taxon>Gammaproteobacteria</taxon>
        <taxon>Orbales</taxon>
        <taxon>Orbaceae</taxon>
        <taxon>Zophobihabitans</taxon>
    </lineage>
</organism>
<comment type="similarity">
    <text evidence="1">Belongs to the 3-oxoacid CoA-transferase subunit A family.</text>
</comment>
<dbReference type="PANTHER" id="PTHR13707:SF60">
    <property type="entry name" value="ACETATE COA-TRANSFERASE SUBUNIT ALPHA"/>
    <property type="match status" value="1"/>
</dbReference>
<dbReference type="InterPro" id="IPR004165">
    <property type="entry name" value="CoA_trans_fam_I"/>
</dbReference>
<accession>A0A6G9ICT7</accession>
<reference evidence="3 4" key="1">
    <citation type="submission" date="2020-03" db="EMBL/GenBank/DDBJ databases">
        <title>Complete genome sequence of Orbus sp. IPMB12 (BCRC 80908).</title>
        <authorList>
            <person name="Lo W.-S."/>
            <person name="Chang T.-H."/>
            <person name="Kuo C.-H."/>
        </authorList>
    </citation>
    <scope>NUCLEOTIDE SEQUENCE [LARGE SCALE GENOMIC DNA]</scope>
    <source>
        <strain evidence="3 4">IPMB12</strain>
    </source>
</reference>
<evidence type="ECO:0000313" key="4">
    <source>
        <dbReference type="Proteomes" id="UP000501168"/>
    </source>
</evidence>
<dbReference type="SMART" id="SM00882">
    <property type="entry name" value="CoA_trans"/>
    <property type="match status" value="1"/>
</dbReference>
<proteinExistence type="inferred from homology"/>
<name>A0A6G9ICT7_9GAMM</name>
<dbReference type="PANTHER" id="PTHR13707">
    <property type="entry name" value="KETOACID-COENZYME A TRANSFERASE"/>
    <property type="match status" value="1"/>
</dbReference>
<protein>
    <submittedName>
        <fullName evidence="3">CoA transferase subunit A</fullName>
    </submittedName>
</protein>
<dbReference type="Pfam" id="PF01144">
    <property type="entry name" value="CoA_trans"/>
    <property type="match status" value="1"/>
</dbReference>
<keyword evidence="2 3" id="KW-0808">Transferase</keyword>
<dbReference type="InterPro" id="IPR012792">
    <property type="entry name" value="3-oxoacid_CoA-transf_A"/>
</dbReference>
<evidence type="ECO:0000256" key="2">
    <source>
        <dbReference type="ARBA" id="ARBA00022679"/>
    </source>
</evidence>
<dbReference type="RefSeq" id="WP_166917342.1">
    <property type="nucleotide sequence ID" value="NZ_CP050253.1"/>
</dbReference>
<dbReference type="AlphaFoldDB" id="A0A6G9ICT7"/>
<dbReference type="GO" id="GO:0008410">
    <property type="term" value="F:CoA-transferase activity"/>
    <property type="evidence" value="ECO:0007669"/>
    <property type="project" value="InterPro"/>
</dbReference>
<dbReference type="FunCoup" id="A0A6G9ICT7">
    <property type="interactions" value="141"/>
</dbReference>
<dbReference type="PROSITE" id="PS01273">
    <property type="entry name" value="COA_TRANSF_1"/>
    <property type="match status" value="1"/>
</dbReference>
<dbReference type="Gene3D" id="3.40.1080.10">
    <property type="entry name" value="Glutaconate Coenzyme A-transferase"/>
    <property type="match status" value="1"/>
</dbReference>
<dbReference type="InParanoid" id="A0A6G9ICT7"/>
<dbReference type="NCBIfam" id="TIGR02429">
    <property type="entry name" value="pcaI_scoA_fam"/>
    <property type="match status" value="1"/>
</dbReference>
<gene>
    <name evidence="3" type="ORF">IPMB12_10330</name>
</gene>
<dbReference type="KEGG" id="orb:IPMB12_10330"/>
<dbReference type="Proteomes" id="UP000501168">
    <property type="component" value="Chromosome"/>
</dbReference>